<dbReference type="AlphaFoldDB" id="A0A061E128"/>
<dbReference type="InterPro" id="IPR026992">
    <property type="entry name" value="DIOX_N"/>
</dbReference>
<dbReference type="InterPro" id="IPR044861">
    <property type="entry name" value="IPNS-like_FE2OG_OXY"/>
</dbReference>
<dbReference type="PANTHER" id="PTHR47991">
    <property type="entry name" value="OXOGLUTARATE/IRON-DEPENDENT DIOXYGENASE"/>
    <property type="match status" value="1"/>
</dbReference>
<evidence type="ECO:0000313" key="7">
    <source>
        <dbReference type="Proteomes" id="UP000026915"/>
    </source>
</evidence>
<protein>
    <submittedName>
        <fullName evidence="6">2-oxoglutarate and Fe(II)-dependent oxygenase superfamily protein, putative</fullName>
    </submittedName>
</protein>
<evidence type="ECO:0000256" key="2">
    <source>
        <dbReference type="ARBA" id="ARBA00022723"/>
    </source>
</evidence>
<dbReference type="FunFam" id="2.60.120.330:FF:000134">
    <property type="entry name" value="Uncharacterized protein"/>
    <property type="match status" value="1"/>
</dbReference>
<dbReference type="eggNOG" id="KOG0143">
    <property type="taxonomic scope" value="Eukaryota"/>
</dbReference>
<dbReference type="SUPFAM" id="SSF51197">
    <property type="entry name" value="Clavaminate synthase-like"/>
    <property type="match status" value="1"/>
</dbReference>
<dbReference type="GO" id="GO:0016491">
    <property type="term" value="F:oxidoreductase activity"/>
    <property type="evidence" value="ECO:0007669"/>
    <property type="project" value="UniProtKB-KW"/>
</dbReference>
<gene>
    <name evidence="6" type="ORF">TCM_007409</name>
</gene>
<comment type="similarity">
    <text evidence="1 4">Belongs to the iron/ascorbate-dependent oxidoreductase family.</text>
</comment>
<keyword evidence="4" id="KW-0560">Oxidoreductase</keyword>
<feature type="domain" description="Fe2OG dioxygenase" evidence="5">
    <location>
        <begin position="213"/>
        <end position="313"/>
    </location>
</feature>
<dbReference type="HOGENOM" id="CLU_010119_16_4_1"/>
<evidence type="ECO:0000256" key="4">
    <source>
        <dbReference type="RuleBase" id="RU003682"/>
    </source>
</evidence>
<evidence type="ECO:0000259" key="5">
    <source>
        <dbReference type="PROSITE" id="PS51471"/>
    </source>
</evidence>
<dbReference type="InParanoid" id="A0A061E128"/>
<dbReference type="InterPro" id="IPR027443">
    <property type="entry name" value="IPNS-like_sf"/>
</dbReference>
<evidence type="ECO:0000256" key="1">
    <source>
        <dbReference type="ARBA" id="ARBA00008056"/>
    </source>
</evidence>
<keyword evidence="3 4" id="KW-0408">Iron</keyword>
<dbReference type="Gramene" id="EOX98714">
    <property type="protein sequence ID" value="EOX98714"/>
    <property type="gene ID" value="TCM_007409"/>
</dbReference>
<sequence length="366" mass="40918">MAASAPFLSLPSQASLTHTLPKRTSIKSLAELPGLTSMPPIYTFPTNANDQPFSDAKESIPTIDFSHLTSNNPDERSKVLQELGESCQDWGFFMVINHGVPESMMKAIIEACRGFFELTEEEKQEFEGKHVLDPIRCGTSFNVSVDKVLFWRDFLKVFQHPEFHSPNKPAAFSEIALEFSKRVRQVARIIVRGISESLGLEENYIDEALNLENGLQVLVANFYPPCPQPELALGLPPHSDHGLLTLLIQNEIRGLQVQHKGKWMNVNPIPNSFLANVGDHIEILSNGKYKSVLHRAVVNNKDTRISIAMPHGPALNAVVAPASKLQDHENNPPAYKAMKYKDYLELQQSSKLDGKSCLERIQDRTV</sequence>
<organism evidence="6 7">
    <name type="scientific">Theobroma cacao</name>
    <name type="common">Cacao</name>
    <name type="synonym">Cocoa</name>
    <dbReference type="NCBI Taxonomy" id="3641"/>
    <lineage>
        <taxon>Eukaryota</taxon>
        <taxon>Viridiplantae</taxon>
        <taxon>Streptophyta</taxon>
        <taxon>Embryophyta</taxon>
        <taxon>Tracheophyta</taxon>
        <taxon>Spermatophyta</taxon>
        <taxon>Magnoliopsida</taxon>
        <taxon>eudicotyledons</taxon>
        <taxon>Gunneridae</taxon>
        <taxon>Pentapetalae</taxon>
        <taxon>rosids</taxon>
        <taxon>malvids</taxon>
        <taxon>Malvales</taxon>
        <taxon>Malvaceae</taxon>
        <taxon>Byttnerioideae</taxon>
        <taxon>Theobroma</taxon>
    </lineage>
</organism>
<evidence type="ECO:0000256" key="3">
    <source>
        <dbReference type="ARBA" id="ARBA00023004"/>
    </source>
</evidence>
<dbReference type="OMA" id="GMKHRDY"/>
<dbReference type="Proteomes" id="UP000026915">
    <property type="component" value="Chromosome 2"/>
</dbReference>
<dbReference type="Pfam" id="PF14226">
    <property type="entry name" value="DIOX_N"/>
    <property type="match status" value="1"/>
</dbReference>
<dbReference type="PROSITE" id="PS51471">
    <property type="entry name" value="FE2OG_OXY"/>
    <property type="match status" value="1"/>
</dbReference>
<dbReference type="EMBL" id="CM001880">
    <property type="protein sequence ID" value="EOX98714.1"/>
    <property type="molecule type" value="Genomic_DNA"/>
</dbReference>
<dbReference type="Gene3D" id="2.60.120.330">
    <property type="entry name" value="B-lactam Antibiotic, Isopenicillin N Synthase, Chain"/>
    <property type="match status" value="1"/>
</dbReference>
<accession>A0A061E128</accession>
<keyword evidence="7" id="KW-1185">Reference proteome</keyword>
<reference evidence="6 7" key="1">
    <citation type="journal article" date="2013" name="Genome Biol.">
        <title>The genome sequence of the most widely cultivated cacao type and its use to identify candidate genes regulating pod color.</title>
        <authorList>
            <person name="Motamayor J.C."/>
            <person name="Mockaitis K."/>
            <person name="Schmutz J."/>
            <person name="Haiminen N."/>
            <person name="Iii D.L."/>
            <person name="Cornejo O."/>
            <person name="Findley S.D."/>
            <person name="Zheng P."/>
            <person name="Utro F."/>
            <person name="Royaert S."/>
            <person name="Saski C."/>
            <person name="Jenkins J."/>
            <person name="Podicheti R."/>
            <person name="Zhao M."/>
            <person name="Scheffler B.E."/>
            <person name="Stack J.C."/>
            <person name="Feltus F.A."/>
            <person name="Mustiga G.M."/>
            <person name="Amores F."/>
            <person name="Phillips W."/>
            <person name="Marelli J.P."/>
            <person name="May G.D."/>
            <person name="Shapiro H."/>
            <person name="Ma J."/>
            <person name="Bustamante C.D."/>
            <person name="Schnell R.J."/>
            <person name="Main D."/>
            <person name="Gilbert D."/>
            <person name="Parida L."/>
            <person name="Kuhn D.N."/>
        </authorList>
    </citation>
    <scope>NUCLEOTIDE SEQUENCE [LARGE SCALE GENOMIC DNA]</scope>
    <source>
        <strain evidence="7">cv. Matina 1-6</strain>
    </source>
</reference>
<name>A0A061E128_THECC</name>
<dbReference type="GO" id="GO:0046872">
    <property type="term" value="F:metal ion binding"/>
    <property type="evidence" value="ECO:0007669"/>
    <property type="project" value="UniProtKB-KW"/>
</dbReference>
<proteinExistence type="inferred from homology"/>
<dbReference type="Pfam" id="PF03171">
    <property type="entry name" value="2OG-FeII_Oxy"/>
    <property type="match status" value="1"/>
</dbReference>
<keyword evidence="2 4" id="KW-0479">Metal-binding</keyword>
<dbReference type="InterPro" id="IPR005123">
    <property type="entry name" value="Oxoglu/Fe-dep_dioxygenase_dom"/>
</dbReference>
<evidence type="ECO:0000313" key="6">
    <source>
        <dbReference type="EMBL" id="EOX98714.1"/>
    </source>
</evidence>
<dbReference type="InterPro" id="IPR050295">
    <property type="entry name" value="Plant_2OG-oxidoreductases"/>
</dbReference>